<organism evidence="3 4">
    <name type="scientific">Gemmata palustris</name>
    <dbReference type="NCBI Taxonomy" id="2822762"/>
    <lineage>
        <taxon>Bacteria</taxon>
        <taxon>Pseudomonadati</taxon>
        <taxon>Planctomycetota</taxon>
        <taxon>Planctomycetia</taxon>
        <taxon>Gemmatales</taxon>
        <taxon>Gemmataceae</taxon>
        <taxon>Gemmata</taxon>
    </lineage>
</organism>
<dbReference type="Proteomes" id="UP000676565">
    <property type="component" value="Unassembled WGS sequence"/>
</dbReference>
<dbReference type="RefSeq" id="WP_210657894.1">
    <property type="nucleotide sequence ID" value="NZ_JAGKQQ010000001.1"/>
</dbReference>
<sequence length="1996" mass="220095">MEIAPADLTRVRELYTQGRYRQAHDAATALGPLREWSGTTARLIGGRLAIQLAAPKLGRRMHLAAFRATPAYPEAIYYHARYRMERFGPLSTWRFMRNNPDWSDAPPELHADWLALSAFIVARLRDFDRAERLLNRAETITPDRPWPCIERSSAYEFADRLDDAMVAARRSLELHPWFRPGVQSVAHLLLRQGRDREALDFLTEADRNLESGLVSAQLAALQTDLGHYTDARRTLDRYVELSPLIEPEVSKWLAARRADSAYFLGEPVVAARFAREVKDEFYNQFAERLEARASAPAAPVKEEEPPRTIIKLDFPPAPAAPSVYELLARFWQHPLPGTSEGGSPADGLPDAQERQRVEEAGWVAREFTLSLGAAVALIERRVPFIITLVEAGFSQPRLCVGADAMRGSVSVVDGSDRRPVDAPVGSLVKRFGPFGPRCLALVPPAEAGKLDDVPFTDASEREALHQVQKPLIAHDRGAAESALRVMRDQFTDSKFTTYGELALARFDAQPLRLLEIYDALLAKHPHESTWVLSKANVLRELNRMSEREALLGAESARLDAEPMVSQTFAQAILPYPHRQADATRLLRRSVQDRPTAAAGYYLLATQWWEERNFDEAAELYRFACTLEEREDQFADAYFRAARATEQVPEALRLFQQRAGRAAVPVPAATRALFQALMDRDEPQQAAAAVDQAIRKLQEPPPALPEGKGEPARETSVTGTAPVDRAGSFSPLPSGRGAGGVGSSERSQALGELLLFRAECHASADRFAEADADLTAAKPLVPPVAWHKAAARVARTKPDIASAGAHYLEAVKLEPLSMDAHRTLTALLADTDGRAAARTHLAQVCQRFPHHYPLLKLRAEFLSGDTDGDADRALVDVLTEYPNDAWALRQRALVLADRKRTDEALQDVTRAGEIEPNHPWYFSVLAQVYKRADRTADALAAIRDGLRRNIDQEPLITEFVQLSRGRREKREALEFIETELRRQPHTGEGLMAFVGTSHHVLQSNGDADDHARLLETLEHVLDDRPDLWHAWSVVAQQMAGMGRLDEAHSLALEATERFPLLGKLWLDLAQVCHAMGNAEGRLEALRQAVAVSPGWSLAARELADALDDAELRGEAITVLERATVRNPLDALAHGFLAERLWDEGRSREALDRAKTAVRLEPGYDWAWHAVQMWADRLDEPDEPADLTRELARDRAGDPRVWLRLARMLGHPRHNDEVLSALDRAIALDPKNVEAHDLKAERLAEMGKFDAALEAAQPVQFAEDRPIILQGREAWVQARRGNYAAAIPPMQALVAVDPSYVWGWHQLADWYNETGRPENYLEAASELVRLQPHHPTGWTMRGEAKLQTGEREGGKSDLREALKISATYSPAAAILFDAHLADEEFREARVALAVLQEHAGGPEVAVKQIQLACRTDDAETATRAFGEICEGPGTSAFPIQAALNELRGSGWEDRAHRVLREAWQSGGPFHPWVPIFWIDSPEGQDADPGDRLRAAEAVIKAYPKFMPGHDCKAEQLALAGRYEEALAACKPAEMGDPLPAELRGRGAWIEARRGDRAKAISIMRQLVSEHPHFVLGWRQLAAWFDATGRPRDCLEASEQFVKLEPANPLAYIYRGEARRSVADRRGALADFQKAFDLDPTFEAAGLNLITEQLAAGDTDSAARTLAALQEHASGPLVRLRGIQVACRQGALELAVSQFRELASDPEVTRGTLREAVLAFDSEGWGAKLTDELKELAFTADVNADVAGLWADRAVAAGTSDAVSERLPDLLVQNPTAGREVVLAYLWALAEAGKPVQGTVQKHNEILRADDTAWARTGAALVAAGHHGMASAWLADWRDRPNVEAWMLRPLAMAFRLLDQDERAADVCRAAVKLGGTEDVLADFRAWLALDLALSGQTAEATAHTAKIDPVTVPDSTRLILAMAQAVVMVKQAGPDGKAGAFKEAKDTLRVAAAACAAKDVPAGAARAYRRVVSCVAGEASALTAKLWAVWQRIAPWVK</sequence>
<evidence type="ECO:0000313" key="3">
    <source>
        <dbReference type="EMBL" id="MBP3958163.1"/>
    </source>
</evidence>
<keyword evidence="4" id="KW-1185">Reference proteome</keyword>
<gene>
    <name evidence="3" type="ORF">J8F10_23180</name>
</gene>
<reference evidence="3 4" key="1">
    <citation type="submission" date="2021-04" db="EMBL/GenBank/DDBJ databases">
        <authorList>
            <person name="Ivanova A."/>
        </authorList>
    </citation>
    <scope>NUCLEOTIDE SEQUENCE [LARGE SCALE GENOMIC DNA]</scope>
    <source>
        <strain evidence="3 4">G18</strain>
    </source>
</reference>
<dbReference type="SMART" id="SM00028">
    <property type="entry name" value="TPR"/>
    <property type="match status" value="12"/>
</dbReference>
<dbReference type="PANTHER" id="PTHR12558">
    <property type="entry name" value="CELL DIVISION CYCLE 16,23,27"/>
    <property type="match status" value="1"/>
</dbReference>
<evidence type="ECO:0000256" key="1">
    <source>
        <dbReference type="PROSITE-ProRule" id="PRU00339"/>
    </source>
</evidence>
<keyword evidence="1" id="KW-0802">TPR repeat</keyword>
<dbReference type="EMBL" id="JAGKQQ010000001">
    <property type="protein sequence ID" value="MBP3958163.1"/>
    <property type="molecule type" value="Genomic_DNA"/>
</dbReference>
<comment type="caution">
    <text evidence="3">The sequence shown here is derived from an EMBL/GenBank/DDBJ whole genome shotgun (WGS) entry which is preliminary data.</text>
</comment>
<feature type="repeat" description="TPR" evidence="1">
    <location>
        <begin position="1197"/>
        <end position="1230"/>
    </location>
</feature>
<dbReference type="SUPFAM" id="SSF48452">
    <property type="entry name" value="TPR-like"/>
    <property type="match status" value="5"/>
</dbReference>
<dbReference type="PROSITE" id="PS50005">
    <property type="entry name" value="TPR"/>
    <property type="match status" value="2"/>
</dbReference>
<feature type="repeat" description="TPR" evidence="1">
    <location>
        <begin position="1606"/>
        <end position="1639"/>
    </location>
</feature>
<evidence type="ECO:0000256" key="2">
    <source>
        <dbReference type="SAM" id="MobiDB-lite"/>
    </source>
</evidence>
<name>A0ABS5BWX4_9BACT</name>
<evidence type="ECO:0008006" key="5">
    <source>
        <dbReference type="Google" id="ProtNLM"/>
    </source>
</evidence>
<dbReference type="InterPro" id="IPR011990">
    <property type="entry name" value="TPR-like_helical_dom_sf"/>
</dbReference>
<accession>A0ABS5BWX4</accession>
<proteinExistence type="predicted"/>
<dbReference type="InterPro" id="IPR019734">
    <property type="entry name" value="TPR_rpt"/>
</dbReference>
<protein>
    <recommendedName>
        <fullName evidence="5">Tetratricopeptide repeat protein</fullName>
    </recommendedName>
</protein>
<evidence type="ECO:0000313" key="4">
    <source>
        <dbReference type="Proteomes" id="UP000676565"/>
    </source>
</evidence>
<dbReference type="Gene3D" id="1.25.40.10">
    <property type="entry name" value="Tetratricopeptide repeat domain"/>
    <property type="match status" value="6"/>
</dbReference>
<dbReference type="PANTHER" id="PTHR12558:SF13">
    <property type="entry name" value="CELL DIVISION CYCLE PROTEIN 27 HOMOLOG"/>
    <property type="match status" value="1"/>
</dbReference>
<feature type="region of interest" description="Disordered" evidence="2">
    <location>
        <begin position="698"/>
        <end position="743"/>
    </location>
</feature>